<comment type="caution">
    <text evidence="2">The sequence shown here is derived from an EMBL/GenBank/DDBJ whole genome shotgun (WGS) entry which is preliminary data.</text>
</comment>
<evidence type="ECO:0000313" key="3">
    <source>
        <dbReference type="Proteomes" id="UP000299290"/>
    </source>
</evidence>
<dbReference type="AlphaFoldDB" id="A0A4D4KS33"/>
<organism evidence="2 3">
    <name type="scientific">Streptomyces antimycoticus</name>
    <dbReference type="NCBI Taxonomy" id="68175"/>
    <lineage>
        <taxon>Bacteria</taxon>
        <taxon>Bacillati</taxon>
        <taxon>Actinomycetota</taxon>
        <taxon>Actinomycetes</taxon>
        <taxon>Kitasatosporales</taxon>
        <taxon>Streptomycetaceae</taxon>
        <taxon>Streptomyces</taxon>
        <taxon>Streptomyces violaceusniger group</taxon>
    </lineage>
</organism>
<keyword evidence="3" id="KW-1185">Reference proteome</keyword>
<feature type="compositionally biased region" description="Basic and acidic residues" evidence="1">
    <location>
        <begin position="156"/>
        <end position="171"/>
    </location>
</feature>
<gene>
    <name evidence="2" type="ORF">SANT12839_101400</name>
</gene>
<feature type="compositionally biased region" description="Low complexity" evidence="1">
    <location>
        <begin position="143"/>
        <end position="155"/>
    </location>
</feature>
<protein>
    <submittedName>
        <fullName evidence="2">Uncharacterized protein</fullName>
    </submittedName>
</protein>
<dbReference type="Proteomes" id="UP000299290">
    <property type="component" value="Unassembled WGS sequence"/>
</dbReference>
<sequence>MSAAEPIGADAGDRLIGHCYTKARRLPVVVGKIPGGNARLPGGPYTKTQLTTLVVLFIPLIATRSLWGTRSVLDLLIVIVIPYAGAWTLRFVRLDGRNPAAVMVSITMLATAPRHGRLRGRPWHAASAHRARAACTLPPTGRPAQDAADNQQAPAADRERPETAGETEPPHLDQPAPPRPSAPARSEEPVTAGDGGMRSGVQQLLAQRRTGPEHESTKGH</sequence>
<name>A0A4D4KS33_9ACTN</name>
<evidence type="ECO:0000256" key="1">
    <source>
        <dbReference type="SAM" id="MobiDB-lite"/>
    </source>
</evidence>
<accession>A0A4D4KS33</accession>
<proteinExistence type="predicted"/>
<reference evidence="2 3" key="1">
    <citation type="journal article" date="2020" name="Int. J. Syst. Evol. Microbiol.">
        <title>Reclassification of Streptomyces castelarensis and Streptomyces sporoclivatus as later heterotypic synonyms of Streptomyces antimycoticus.</title>
        <authorList>
            <person name="Komaki H."/>
            <person name="Tamura T."/>
        </authorList>
    </citation>
    <scope>NUCLEOTIDE SEQUENCE [LARGE SCALE GENOMIC DNA]</scope>
    <source>
        <strain evidence="2 3">NBRC 12839</strain>
    </source>
</reference>
<dbReference type="EMBL" id="BJHV01000003">
    <property type="protein sequence ID" value="GDY49258.1"/>
    <property type="molecule type" value="Genomic_DNA"/>
</dbReference>
<dbReference type="RefSeq" id="WP_137970596.1">
    <property type="nucleotide sequence ID" value="NZ_BJHV01000003.1"/>
</dbReference>
<evidence type="ECO:0000313" key="2">
    <source>
        <dbReference type="EMBL" id="GDY49258.1"/>
    </source>
</evidence>
<feature type="compositionally biased region" description="Basic and acidic residues" evidence="1">
    <location>
        <begin position="210"/>
        <end position="220"/>
    </location>
</feature>
<feature type="region of interest" description="Disordered" evidence="1">
    <location>
        <begin position="136"/>
        <end position="220"/>
    </location>
</feature>